<dbReference type="NCBIfam" id="NF004811">
    <property type="entry name" value="PRK06158.1"/>
    <property type="match status" value="1"/>
</dbReference>
<organism evidence="2 3">
    <name type="scientific">Marivibrio halodurans</name>
    <dbReference type="NCBI Taxonomy" id="2039722"/>
    <lineage>
        <taxon>Bacteria</taxon>
        <taxon>Pseudomonadati</taxon>
        <taxon>Pseudomonadota</taxon>
        <taxon>Alphaproteobacteria</taxon>
        <taxon>Rhodospirillales</taxon>
        <taxon>Rhodospirillaceae</taxon>
        <taxon>Marivibrio</taxon>
    </lineage>
</organism>
<dbReference type="PANTHER" id="PTHR42870">
    <property type="entry name" value="ACETYL-COA C-ACETYLTRANSFERASE"/>
    <property type="match status" value="1"/>
</dbReference>
<dbReference type="SUPFAM" id="SSF53901">
    <property type="entry name" value="Thiolase-like"/>
    <property type="match status" value="2"/>
</dbReference>
<dbReference type="InterPro" id="IPR016039">
    <property type="entry name" value="Thiolase-like"/>
</dbReference>
<reference evidence="2" key="1">
    <citation type="submission" date="2021-04" db="EMBL/GenBank/DDBJ databases">
        <authorList>
            <person name="Zhang D.-C."/>
        </authorList>
    </citation>
    <scope>NUCLEOTIDE SEQUENCE</scope>
    <source>
        <strain evidence="2">CGMCC 1.15697</strain>
    </source>
</reference>
<dbReference type="InterPro" id="IPR002155">
    <property type="entry name" value="Thiolase"/>
</dbReference>
<dbReference type="PANTHER" id="PTHR42870:SF1">
    <property type="entry name" value="NON-SPECIFIC LIPID-TRANSFER PROTEIN-LIKE 2"/>
    <property type="match status" value="1"/>
</dbReference>
<dbReference type="RefSeq" id="WP_210681678.1">
    <property type="nucleotide sequence ID" value="NZ_JAGMWN010000003.1"/>
</dbReference>
<dbReference type="CDD" id="cd00829">
    <property type="entry name" value="SCP-x_thiolase"/>
    <property type="match status" value="1"/>
</dbReference>
<evidence type="ECO:0000259" key="1">
    <source>
        <dbReference type="Pfam" id="PF22691"/>
    </source>
</evidence>
<keyword evidence="3" id="KW-1185">Reference proteome</keyword>
<evidence type="ECO:0000313" key="2">
    <source>
        <dbReference type="EMBL" id="MBP5857117.1"/>
    </source>
</evidence>
<accession>A0A8J7RYK8</accession>
<sequence length="382" mass="39502">MTGHPKPAAIAGVATDGIGEAHGFTAVEIAARAARAALDEAGIDHDAVDGVFCADIQNLYAGPELIDQLGLAPRHVDFSNLGGASFIHYLGMAADALNAGRCEVALIAYGSTQRTGAGGFATGARPAWYEAPYAVRYPAYAYALAASRYLALHGLDRSHLAAVALAGRQWAGLCEEAQLREPTTLDALLAERLVCDPFGRRDFCLVTDGAGAIVMVRGERAADLPRPPVHLLAQETVVANRSVTTMEDPCRTPAVESGRRAFAAAGLGPEAVDLVQLYDAFSINPLLALEDLGFLGRGEAGPAVKDGLTAPGGELPANTNGGGLCHCHPGMYGIFLAIEAVRQLRGEAGARQVEGAEIALCHGIGGQYTANATALLGTPAAL</sequence>
<dbReference type="PIRSF" id="PIRSF000429">
    <property type="entry name" value="Ac-CoA_Ac_transf"/>
    <property type="match status" value="1"/>
</dbReference>
<dbReference type="Gene3D" id="3.40.47.10">
    <property type="match status" value="1"/>
</dbReference>
<gene>
    <name evidence="2" type="ORF">KAJ83_08855</name>
</gene>
<dbReference type="Proteomes" id="UP000672602">
    <property type="component" value="Unassembled WGS sequence"/>
</dbReference>
<dbReference type="Pfam" id="PF22691">
    <property type="entry name" value="Thiolase_C_1"/>
    <property type="match status" value="1"/>
</dbReference>
<evidence type="ECO:0000313" key="3">
    <source>
        <dbReference type="Proteomes" id="UP000672602"/>
    </source>
</evidence>
<proteinExistence type="predicted"/>
<protein>
    <submittedName>
        <fullName evidence="2">Thiolase</fullName>
    </submittedName>
</protein>
<name>A0A8J7RYK8_9PROT</name>
<dbReference type="EMBL" id="JAGMWN010000003">
    <property type="protein sequence ID" value="MBP5857117.1"/>
    <property type="molecule type" value="Genomic_DNA"/>
</dbReference>
<dbReference type="InterPro" id="IPR055140">
    <property type="entry name" value="Thiolase_C_2"/>
</dbReference>
<dbReference type="GO" id="GO:0003988">
    <property type="term" value="F:acetyl-CoA C-acyltransferase activity"/>
    <property type="evidence" value="ECO:0007669"/>
    <property type="project" value="UniProtKB-ARBA"/>
</dbReference>
<feature type="domain" description="Thiolase C-terminal" evidence="1">
    <location>
        <begin position="238"/>
        <end position="378"/>
    </location>
</feature>
<comment type="caution">
    <text evidence="2">The sequence shown here is derived from an EMBL/GenBank/DDBJ whole genome shotgun (WGS) entry which is preliminary data.</text>
</comment>
<dbReference type="AlphaFoldDB" id="A0A8J7RYK8"/>